<keyword evidence="9 12" id="KW-0521">NADP</keyword>
<dbReference type="EC" id="1.1.1.193" evidence="12"/>
<dbReference type="InterPro" id="IPR016192">
    <property type="entry name" value="APOBEC/CMP_deaminase_Zn-bd"/>
</dbReference>
<dbReference type="Gene3D" id="3.40.430.10">
    <property type="entry name" value="Dihydrofolate Reductase, subunit A"/>
    <property type="match status" value="1"/>
</dbReference>
<dbReference type="InterPro" id="IPR050765">
    <property type="entry name" value="Riboflavin_Biosynth_HTPR"/>
</dbReference>
<dbReference type="SUPFAM" id="SSF53927">
    <property type="entry name" value="Cytidine deaminase-like"/>
    <property type="match status" value="1"/>
</dbReference>
<comment type="cofactor">
    <cofactor evidence="12">
        <name>Zn(2+)</name>
        <dbReference type="ChEBI" id="CHEBI:29105"/>
    </cofactor>
    <text evidence="12">Binds 1 zinc ion.</text>
</comment>
<comment type="pathway">
    <text evidence="3 12">Cofactor biosynthesis; riboflavin biosynthesis; 5-amino-6-(D-ribitylamino)uracil from GTP: step 3/4.</text>
</comment>
<keyword evidence="12 14" id="KW-0378">Hydrolase</keyword>
<proteinExistence type="inferred from homology"/>
<sequence length="354" mass="40124">MKIHEKYIKRCIELAKNGLGTTYPNPLVGSVIVYENEIIGEGWHKKSGEPHAEVNAVNSVKDKSLLSKSTIYVSLEPCSHFGKTPPCCDLIIANNIPNVVIGTVDPNEKVAGKGIKKLIEAGKKLTVGVLEDECNELNKRFFTFHQKQRPYIILKWAETLDGFIAPNEILRKALNDKEQKPVWITNPYSRQLVHKWRSEEHAILVGTQTVIDDNPTLTVRDWTGSNPIRIVLDRKNRIPKENHIFNNEATTILISDGNQKSEDSNLIFERIDFNGTIAEEITAVLYKHNIQSVIIEGGRQMLQTFIDANLWDEVRVFKGTISFENGTKAPDLYSTLAEKQTILDDQLLIFRNHD</sequence>
<dbReference type="Pfam" id="PF01872">
    <property type="entry name" value="RibD_C"/>
    <property type="match status" value="1"/>
</dbReference>
<evidence type="ECO:0000256" key="8">
    <source>
        <dbReference type="ARBA" id="ARBA00022833"/>
    </source>
</evidence>
<keyword evidence="10 12" id="KW-0560">Oxidoreductase</keyword>
<gene>
    <name evidence="14" type="ORF">J2X31_001063</name>
</gene>
<keyword evidence="8 12" id="KW-0862">Zinc</keyword>
<evidence type="ECO:0000256" key="11">
    <source>
        <dbReference type="ARBA" id="ARBA00023268"/>
    </source>
</evidence>
<dbReference type="SUPFAM" id="SSF53597">
    <property type="entry name" value="Dihydrofolate reductase-like"/>
    <property type="match status" value="1"/>
</dbReference>
<organism evidence="14 15">
    <name type="scientific">Flavobacterium arsenatis</name>
    <dbReference type="NCBI Taxonomy" id="1484332"/>
    <lineage>
        <taxon>Bacteria</taxon>
        <taxon>Pseudomonadati</taxon>
        <taxon>Bacteroidota</taxon>
        <taxon>Flavobacteriia</taxon>
        <taxon>Flavobacteriales</taxon>
        <taxon>Flavobacteriaceae</taxon>
        <taxon>Flavobacterium</taxon>
    </lineage>
</organism>
<evidence type="ECO:0000313" key="15">
    <source>
        <dbReference type="Proteomes" id="UP001255185"/>
    </source>
</evidence>
<dbReference type="Proteomes" id="UP001255185">
    <property type="component" value="Unassembled WGS sequence"/>
</dbReference>
<dbReference type="PANTHER" id="PTHR38011">
    <property type="entry name" value="DIHYDROFOLATE REDUCTASE FAMILY PROTEIN (AFU_ORTHOLOGUE AFUA_8G06820)"/>
    <property type="match status" value="1"/>
</dbReference>
<evidence type="ECO:0000256" key="9">
    <source>
        <dbReference type="ARBA" id="ARBA00022857"/>
    </source>
</evidence>
<dbReference type="Gene3D" id="3.40.140.10">
    <property type="entry name" value="Cytidine Deaminase, domain 2"/>
    <property type="match status" value="1"/>
</dbReference>
<evidence type="ECO:0000256" key="12">
    <source>
        <dbReference type="PIRNR" id="PIRNR006769"/>
    </source>
</evidence>
<evidence type="ECO:0000313" key="14">
    <source>
        <dbReference type="EMBL" id="MDR6967063.1"/>
    </source>
</evidence>
<name>A0ABU1TM70_9FLAO</name>
<accession>A0ABU1TM70</accession>
<comment type="similarity">
    <text evidence="5 12">In the C-terminal section; belongs to the HTP reductase family.</text>
</comment>
<keyword evidence="7 12" id="KW-0479">Metal-binding</keyword>
<dbReference type="InterPro" id="IPR002734">
    <property type="entry name" value="RibDG_C"/>
</dbReference>
<comment type="pathway">
    <text evidence="2 12">Cofactor biosynthesis; riboflavin biosynthesis; 5-amino-6-(D-ribitylamino)uracil from GTP: step 2/4.</text>
</comment>
<dbReference type="GO" id="GO:0008703">
    <property type="term" value="F:5-amino-6-(5-phosphoribosylamino)uracil reductase activity"/>
    <property type="evidence" value="ECO:0007669"/>
    <property type="project" value="UniProtKB-EC"/>
</dbReference>
<dbReference type="PROSITE" id="PS51747">
    <property type="entry name" value="CYT_DCMP_DEAMINASES_2"/>
    <property type="match status" value="1"/>
</dbReference>
<dbReference type="NCBIfam" id="TIGR00326">
    <property type="entry name" value="eubact_ribD"/>
    <property type="match status" value="1"/>
</dbReference>
<keyword evidence="11" id="KW-0511">Multifunctional enzyme</keyword>
<dbReference type="InterPro" id="IPR016193">
    <property type="entry name" value="Cytidine_deaminase-like"/>
</dbReference>
<dbReference type="InterPro" id="IPR024072">
    <property type="entry name" value="DHFR-like_dom_sf"/>
</dbReference>
<comment type="catalytic activity">
    <reaction evidence="12">
        <text>5-amino-6-(5-phospho-D-ribitylamino)uracil + NADP(+) = 5-amino-6-(5-phospho-D-ribosylamino)uracil + NADPH + H(+)</text>
        <dbReference type="Rhea" id="RHEA:17845"/>
        <dbReference type="ChEBI" id="CHEBI:15378"/>
        <dbReference type="ChEBI" id="CHEBI:57783"/>
        <dbReference type="ChEBI" id="CHEBI:58349"/>
        <dbReference type="ChEBI" id="CHEBI:58421"/>
        <dbReference type="ChEBI" id="CHEBI:58453"/>
        <dbReference type="EC" id="1.1.1.193"/>
    </reaction>
</comment>
<evidence type="ECO:0000256" key="7">
    <source>
        <dbReference type="ARBA" id="ARBA00022723"/>
    </source>
</evidence>
<dbReference type="PIRSF" id="PIRSF006769">
    <property type="entry name" value="RibD"/>
    <property type="match status" value="1"/>
</dbReference>
<evidence type="ECO:0000259" key="13">
    <source>
        <dbReference type="PROSITE" id="PS51747"/>
    </source>
</evidence>
<dbReference type="RefSeq" id="WP_310025015.1">
    <property type="nucleotide sequence ID" value="NZ_JAVDVI010000003.1"/>
</dbReference>
<evidence type="ECO:0000256" key="4">
    <source>
        <dbReference type="ARBA" id="ARBA00005259"/>
    </source>
</evidence>
<evidence type="ECO:0000256" key="10">
    <source>
        <dbReference type="ARBA" id="ARBA00023002"/>
    </source>
</evidence>
<keyword evidence="15" id="KW-1185">Reference proteome</keyword>
<comment type="catalytic activity">
    <reaction evidence="12">
        <text>2,5-diamino-6-hydroxy-4-(5-phosphoribosylamino)-pyrimidine + H2O + H(+) = 5-amino-6-(5-phospho-D-ribosylamino)uracil + NH4(+)</text>
        <dbReference type="Rhea" id="RHEA:21868"/>
        <dbReference type="ChEBI" id="CHEBI:15377"/>
        <dbReference type="ChEBI" id="CHEBI:15378"/>
        <dbReference type="ChEBI" id="CHEBI:28938"/>
        <dbReference type="ChEBI" id="CHEBI:58453"/>
        <dbReference type="ChEBI" id="CHEBI:58614"/>
        <dbReference type="EC" id="3.5.4.26"/>
    </reaction>
</comment>
<dbReference type="Pfam" id="PF00383">
    <property type="entry name" value="dCMP_cyt_deam_1"/>
    <property type="match status" value="1"/>
</dbReference>
<comment type="function">
    <text evidence="1 12">Converts 2,5-diamino-6-(ribosylamino)-4(3h)-pyrimidinone 5'-phosphate into 5-amino-6-(ribosylamino)-2,4(1h,3h)-pyrimidinedione 5'-phosphate.</text>
</comment>
<dbReference type="CDD" id="cd01284">
    <property type="entry name" value="Riboflavin_deaminase-reductase"/>
    <property type="match status" value="1"/>
</dbReference>
<comment type="caution">
    <text evidence="14">The sequence shown here is derived from an EMBL/GenBank/DDBJ whole genome shotgun (WGS) entry which is preliminary data.</text>
</comment>
<dbReference type="InterPro" id="IPR004794">
    <property type="entry name" value="Eubact_RibD"/>
</dbReference>
<evidence type="ECO:0000256" key="5">
    <source>
        <dbReference type="ARBA" id="ARBA00007417"/>
    </source>
</evidence>
<feature type="domain" description="CMP/dCMP-type deaminase" evidence="13">
    <location>
        <begin position="2"/>
        <end position="126"/>
    </location>
</feature>
<protein>
    <recommendedName>
        <fullName evidence="12">Riboflavin biosynthesis protein RibD</fullName>
    </recommendedName>
    <domain>
        <recommendedName>
            <fullName evidence="12">Diaminohydroxyphosphoribosylaminopyrimidine deaminase</fullName>
            <shortName evidence="12">DRAP deaminase</shortName>
            <ecNumber evidence="12">3.5.4.26</ecNumber>
        </recommendedName>
        <alternativeName>
            <fullName evidence="12">Riboflavin-specific deaminase</fullName>
        </alternativeName>
    </domain>
    <domain>
        <recommendedName>
            <fullName evidence="12">5-amino-6-(5-phosphoribosylamino)uracil reductase</fullName>
            <ecNumber evidence="12">1.1.1.193</ecNumber>
        </recommendedName>
        <alternativeName>
            <fullName evidence="12">HTP reductase</fullName>
        </alternativeName>
    </domain>
</protein>
<keyword evidence="6 12" id="KW-0686">Riboflavin biosynthesis</keyword>
<reference evidence="14 15" key="1">
    <citation type="submission" date="2023-07" db="EMBL/GenBank/DDBJ databases">
        <title>Sorghum-associated microbial communities from plants grown in Nebraska, USA.</title>
        <authorList>
            <person name="Schachtman D."/>
        </authorList>
    </citation>
    <scope>NUCLEOTIDE SEQUENCE [LARGE SCALE GENOMIC DNA]</scope>
    <source>
        <strain evidence="14 15">3773</strain>
    </source>
</reference>
<dbReference type="GO" id="GO:0008835">
    <property type="term" value="F:diaminohydroxyphosphoribosylaminopyrimidine deaminase activity"/>
    <property type="evidence" value="ECO:0007669"/>
    <property type="project" value="UniProtKB-EC"/>
</dbReference>
<dbReference type="EC" id="3.5.4.26" evidence="12"/>
<evidence type="ECO:0000256" key="3">
    <source>
        <dbReference type="ARBA" id="ARBA00004910"/>
    </source>
</evidence>
<dbReference type="InterPro" id="IPR002125">
    <property type="entry name" value="CMP_dCMP_dom"/>
</dbReference>
<evidence type="ECO:0000256" key="6">
    <source>
        <dbReference type="ARBA" id="ARBA00022619"/>
    </source>
</evidence>
<evidence type="ECO:0000256" key="2">
    <source>
        <dbReference type="ARBA" id="ARBA00004882"/>
    </source>
</evidence>
<dbReference type="PANTHER" id="PTHR38011:SF7">
    <property type="entry name" value="2,5-DIAMINO-6-RIBOSYLAMINO-4(3H)-PYRIMIDINONE 5'-PHOSPHATE REDUCTASE"/>
    <property type="match status" value="1"/>
</dbReference>
<comment type="similarity">
    <text evidence="4 12">In the N-terminal section; belongs to the cytidine and deoxycytidylate deaminase family.</text>
</comment>
<evidence type="ECO:0000256" key="1">
    <source>
        <dbReference type="ARBA" id="ARBA00002151"/>
    </source>
</evidence>
<dbReference type="EMBL" id="JAVDVI010000003">
    <property type="protein sequence ID" value="MDR6967063.1"/>
    <property type="molecule type" value="Genomic_DNA"/>
</dbReference>
<dbReference type="PROSITE" id="PS00903">
    <property type="entry name" value="CYT_DCMP_DEAMINASES_1"/>
    <property type="match status" value="1"/>
</dbReference>